<proteinExistence type="predicted"/>
<reference evidence="1 2" key="1">
    <citation type="submission" date="2019-08" db="EMBL/GenBank/DDBJ databases">
        <authorList>
            <person name="Peeters C."/>
        </authorList>
    </citation>
    <scope>NUCLEOTIDE SEQUENCE [LARGE SCALE GENOMIC DNA]</scope>
    <source>
        <strain evidence="1 2">LMG 31114</strain>
    </source>
</reference>
<sequence length="125" mass="13722">MPEVFKAQAQYGDWVGDAHADDADLAGIRAWIADQGLLKEGETVVGVKFYAGAHDFISIKALVVPENTYDTSKAYIDAKRAQGAIPLRQVDLALTAAEFLRHFKRFSVVLGVRGLLQVGDEYEPQ</sequence>
<accession>A0A5E4WXN5</accession>
<organism evidence="1 2">
    <name type="scientific">Pandoraea pneumonica</name>
    <dbReference type="NCBI Taxonomy" id="2508299"/>
    <lineage>
        <taxon>Bacteria</taxon>
        <taxon>Pseudomonadati</taxon>
        <taxon>Pseudomonadota</taxon>
        <taxon>Betaproteobacteria</taxon>
        <taxon>Burkholderiales</taxon>
        <taxon>Burkholderiaceae</taxon>
        <taxon>Pandoraea</taxon>
    </lineage>
</organism>
<name>A0A5E4WXN5_9BURK</name>
<dbReference type="RefSeq" id="WP_150680740.1">
    <property type="nucleotide sequence ID" value="NZ_CABPSK010000003.1"/>
</dbReference>
<gene>
    <name evidence="1" type="ORF">PPN31114_03491</name>
</gene>
<dbReference type="OrthoDB" id="582647at2"/>
<dbReference type="Proteomes" id="UP000366945">
    <property type="component" value="Unassembled WGS sequence"/>
</dbReference>
<dbReference type="AlphaFoldDB" id="A0A5E4WXN5"/>
<protein>
    <submittedName>
        <fullName evidence="1">Uncharacterized protein</fullName>
    </submittedName>
</protein>
<dbReference type="EMBL" id="CABPSK010000003">
    <property type="protein sequence ID" value="VVE27795.1"/>
    <property type="molecule type" value="Genomic_DNA"/>
</dbReference>
<keyword evidence="2" id="KW-1185">Reference proteome</keyword>
<evidence type="ECO:0000313" key="2">
    <source>
        <dbReference type="Proteomes" id="UP000366945"/>
    </source>
</evidence>
<evidence type="ECO:0000313" key="1">
    <source>
        <dbReference type="EMBL" id="VVE27795.1"/>
    </source>
</evidence>
<dbReference type="GeneID" id="300405501"/>